<sequence length="147" mass="17182">MFFHCVEANPPEDDPKHGNTIITDTRRLPSALPEATVERLQKISLTYRTSLFEYQDRVHTSPPWGPEKTKMHPTYLASVDYDPASNEKDKDVDFVTETLQERLYSEEFAHWHQWVKGEFVVMDNISQLHARSVLGMGGRHMRRIHFN</sequence>
<keyword evidence="4" id="KW-1185">Reference proteome</keyword>
<evidence type="ECO:0000256" key="1">
    <source>
        <dbReference type="SAM" id="MobiDB-lite"/>
    </source>
</evidence>
<dbReference type="PANTHER" id="PTHR10696:SF56">
    <property type="entry name" value="TAUD_TFDA-LIKE DOMAIN-CONTAINING PROTEIN"/>
    <property type="match status" value="1"/>
</dbReference>
<protein>
    <recommendedName>
        <fullName evidence="2">TauD/TfdA-like domain-containing protein</fullName>
    </recommendedName>
</protein>
<comment type="caution">
    <text evidence="3">The sequence shown here is derived from an EMBL/GenBank/DDBJ whole genome shotgun (WGS) entry which is preliminary data.</text>
</comment>
<dbReference type="AlphaFoldDB" id="A0A8J5I488"/>
<dbReference type="PANTHER" id="PTHR10696">
    <property type="entry name" value="GAMMA-BUTYROBETAINE HYDROXYLASE-RELATED"/>
    <property type="match status" value="1"/>
</dbReference>
<name>A0A8J5I488_9STRA</name>
<reference evidence="3" key="1">
    <citation type="submission" date="2021-01" db="EMBL/GenBank/DDBJ databases">
        <title>Phytophthora aleatoria, a newly-described species from Pinus radiata is distinct from Phytophthora cactorum isolates based on comparative genomics.</title>
        <authorList>
            <person name="Mcdougal R."/>
            <person name="Panda P."/>
            <person name="Williams N."/>
            <person name="Studholme D.J."/>
        </authorList>
    </citation>
    <scope>NUCLEOTIDE SEQUENCE</scope>
    <source>
        <strain evidence="3">NZFS 4037</strain>
    </source>
</reference>
<evidence type="ECO:0000259" key="2">
    <source>
        <dbReference type="Pfam" id="PF02668"/>
    </source>
</evidence>
<dbReference type="InterPro" id="IPR003819">
    <property type="entry name" value="TauD/TfdA-like"/>
</dbReference>
<accession>A0A8J5I488</accession>
<dbReference type="InterPro" id="IPR050411">
    <property type="entry name" value="AlphaKG_dependent_hydroxylases"/>
</dbReference>
<organism evidence="3 4">
    <name type="scientific">Phytophthora aleatoria</name>
    <dbReference type="NCBI Taxonomy" id="2496075"/>
    <lineage>
        <taxon>Eukaryota</taxon>
        <taxon>Sar</taxon>
        <taxon>Stramenopiles</taxon>
        <taxon>Oomycota</taxon>
        <taxon>Peronosporomycetes</taxon>
        <taxon>Peronosporales</taxon>
        <taxon>Peronosporaceae</taxon>
        <taxon>Phytophthora</taxon>
    </lineage>
</organism>
<gene>
    <name evidence="3" type="ORF">JG688_00016461</name>
</gene>
<evidence type="ECO:0000313" key="3">
    <source>
        <dbReference type="EMBL" id="KAG6945637.1"/>
    </source>
</evidence>
<dbReference type="Pfam" id="PF02668">
    <property type="entry name" value="TauD"/>
    <property type="match status" value="1"/>
</dbReference>
<feature type="domain" description="TauD/TfdA-like" evidence="2">
    <location>
        <begin position="2"/>
        <end position="144"/>
    </location>
</feature>
<feature type="region of interest" description="Disordered" evidence="1">
    <location>
        <begin position="1"/>
        <end position="20"/>
    </location>
</feature>
<evidence type="ECO:0000313" key="4">
    <source>
        <dbReference type="Proteomes" id="UP000709295"/>
    </source>
</evidence>
<dbReference type="Proteomes" id="UP000709295">
    <property type="component" value="Unassembled WGS sequence"/>
</dbReference>
<proteinExistence type="predicted"/>
<dbReference type="GO" id="GO:0016491">
    <property type="term" value="F:oxidoreductase activity"/>
    <property type="evidence" value="ECO:0007669"/>
    <property type="project" value="InterPro"/>
</dbReference>
<dbReference type="EMBL" id="JAENGY010002061">
    <property type="protein sequence ID" value="KAG6945637.1"/>
    <property type="molecule type" value="Genomic_DNA"/>
</dbReference>